<evidence type="ECO:0000259" key="2">
    <source>
        <dbReference type="PROSITE" id="PS51670"/>
    </source>
</evidence>
<keyword evidence="4" id="KW-1185">Reference proteome</keyword>
<dbReference type="PROSITE" id="PS51670">
    <property type="entry name" value="SHKT"/>
    <property type="match status" value="1"/>
</dbReference>
<sequence length="72" mass="7904">MLCILLLIPGVLSQTLSPPITSRFKCLTNGCCDQHEWCRFWASIGECQLNEEWMSVNCQLACGTCLAGPATP</sequence>
<protein>
    <submittedName>
        <fullName evidence="3">Peroxidase mlt-7</fullName>
    </submittedName>
</protein>
<feature type="non-terminal residue" evidence="3">
    <location>
        <position position="72"/>
    </location>
</feature>
<dbReference type="EMBL" id="WIXE01026067">
    <property type="protein sequence ID" value="KAK5964221.1"/>
    <property type="molecule type" value="Genomic_DNA"/>
</dbReference>
<name>A0AAN8EMH6_TRICO</name>
<dbReference type="InterPro" id="IPR003582">
    <property type="entry name" value="ShKT_dom"/>
</dbReference>
<reference evidence="3 4" key="1">
    <citation type="submission" date="2019-10" db="EMBL/GenBank/DDBJ databases">
        <title>Assembly and Annotation for the nematode Trichostrongylus colubriformis.</title>
        <authorList>
            <person name="Martin J."/>
        </authorList>
    </citation>
    <scope>NUCLEOTIDE SEQUENCE [LARGE SCALE GENOMIC DNA]</scope>
    <source>
        <strain evidence="3">G859</strain>
        <tissue evidence="3">Whole worm</tissue>
    </source>
</reference>
<evidence type="ECO:0000256" key="1">
    <source>
        <dbReference type="PROSITE-ProRule" id="PRU01005"/>
    </source>
</evidence>
<dbReference type="Pfam" id="PF01549">
    <property type="entry name" value="ShK"/>
    <property type="match status" value="1"/>
</dbReference>
<proteinExistence type="predicted"/>
<dbReference type="Proteomes" id="UP001331761">
    <property type="component" value="Unassembled WGS sequence"/>
</dbReference>
<comment type="caution">
    <text evidence="3">The sequence shown here is derived from an EMBL/GenBank/DDBJ whole genome shotgun (WGS) entry which is preliminary data.</text>
</comment>
<dbReference type="GO" id="GO:0004601">
    <property type="term" value="F:peroxidase activity"/>
    <property type="evidence" value="ECO:0007669"/>
    <property type="project" value="UniProtKB-KW"/>
</dbReference>
<gene>
    <name evidence="3" type="ORF">GCK32_019590</name>
</gene>
<evidence type="ECO:0000313" key="4">
    <source>
        <dbReference type="Proteomes" id="UP001331761"/>
    </source>
</evidence>
<feature type="domain" description="ShKT" evidence="2">
    <location>
        <begin position="31"/>
        <end position="65"/>
    </location>
</feature>
<keyword evidence="1" id="KW-1015">Disulfide bond</keyword>
<evidence type="ECO:0000313" key="3">
    <source>
        <dbReference type="EMBL" id="KAK5964221.1"/>
    </source>
</evidence>
<feature type="disulfide bond" evidence="1">
    <location>
        <begin position="31"/>
        <end position="65"/>
    </location>
</feature>
<dbReference type="SMART" id="SM00254">
    <property type="entry name" value="ShKT"/>
    <property type="match status" value="1"/>
</dbReference>
<keyword evidence="3" id="KW-0575">Peroxidase</keyword>
<organism evidence="3 4">
    <name type="scientific">Trichostrongylus colubriformis</name>
    <name type="common">Black scour worm</name>
    <dbReference type="NCBI Taxonomy" id="6319"/>
    <lineage>
        <taxon>Eukaryota</taxon>
        <taxon>Metazoa</taxon>
        <taxon>Ecdysozoa</taxon>
        <taxon>Nematoda</taxon>
        <taxon>Chromadorea</taxon>
        <taxon>Rhabditida</taxon>
        <taxon>Rhabditina</taxon>
        <taxon>Rhabditomorpha</taxon>
        <taxon>Strongyloidea</taxon>
        <taxon>Trichostrongylidae</taxon>
        <taxon>Trichostrongylus</taxon>
    </lineage>
</organism>
<accession>A0AAN8EMH6</accession>
<dbReference type="AlphaFoldDB" id="A0AAN8EMH6"/>
<comment type="caution">
    <text evidence="1">Lacks conserved residue(s) required for the propagation of feature annotation.</text>
</comment>
<keyword evidence="3" id="KW-0560">Oxidoreductase</keyword>